<protein>
    <submittedName>
        <fullName evidence="1">Eukaryotic translation initiation factor</fullName>
    </submittedName>
</protein>
<dbReference type="EMBL" id="LYUB02000003">
    <property type="protein sequence ID" value="OVF10003.1"/>
    <property type="molecule type" value="Genomic_DNA"/>
</dbReference>
<accession>A0AA91Q3G5</accession>
<evidence type="ECO:0000313" key="1">
    <source>
        <dbReference type="EMBL" id="OVF10003.1"/>
    </source>
</evidence>
<sequence>MASVIVVENEIKNSVIEYGQIIDSVHQNSQFSDSLKQYFDIRGNITNRNEVATKILDASTSETLSKLSDKEFEPAFYLLAYLLSELEAASFERLLQKDSGLLKLLVESTPAQQPSLRDRRSLKPTTIMSILNTFFNFLPPSSPSRIHLVELILTIVKNTQIDFALIQSSIGDNLVGWLNAAGASREETARLFWSFVKLDSAYSEKSLQLIKKFTAQFTLSLEELHDLITFALNSSAVDVSFLVNNNVAAALHENSSDALAQTFIQYTQGNLVSAVPAPLPESVAQKSKILALAKFFVSHPDKKLFSYGDIPSVLVSSPAAFEKLLIDSIKGGVIEGKLNQVDESFYLVRVNRFILAGDEKLAQDWEAVRNALLEWKSSLVNINEIVDNAKENIVNNGAN</sequence>
<proteinExistence type="predicted"/>
<name>A0AA91Q3G5_CLALS</name>
<organism evidence="1 2">
    <name type="scientific">Clavispora lusitaniae</name>
    <name type="common">Candida lusitaniae</name>
    <dbReference type="NCBI Taxonomy" id="36911"/>
    <lineage>
        <taxon>Eukaryota</taxon>
        <taxon>Fungi</taxon>
        <taxon>Dikarya</taxon>
        <taxon>Ascomycota</taxon>
        <taxon>Saccharomycotina</taxon>
        <taxon>Pichiomycetes</taxon>
        <taxon>Metschnikowiaceae</taxon>
        <taxon>Clavispora</taxon>
    </lineage>
</organism>
<keyword evidence="1" id="KW-0396">Initiation factor</keyword>
<dbReference type="Proteomes" id="UP000195602">
    <property type="component" value="Unassembled WGS sequence"/>
</dbReference>
<comment type="caution">
    <text evidence="1">The sequence shown here is derived from an EMBL/GenBank/DDBJ whole genome shotgun (WGS) entry which is preliminary data.</text>
</comment>
<reference evidence="1 2" key="1">
    <citation type="submission" date="2017-04" db="EMBL/GenBank/DDBJ databases">
        <title>Draft genome of the yeast Clavispora lusitaniae type strain CBS 6936.</title>
        <authorList>
            <person name="Durrens P."/>
            <person name="Klopp C."/>
            <person name="Biteau N."/>
            <person name="Fitton-Ouhabi V."/>
            <person name="Dementhon K."/>
            <person name="Accoceberry I."/>
            <person name="Sherman D.J."/>
            <person name="Noel T."/>
        </authorList>
    </citation>
    <scope>NUCLEOTIDE SEQUENCE [LARGE SCALE GENOMIC DNA]</scope>
    <source>
        <strain evidence="1 2">CBS 6936</strain>
    </source>
</reference>
<evidence type="ECO:0000313" key="2">
    <source>
        <dbReference type="Proteomes" id="UP000195602"/>
    </source>
</evidence>
<dbReference type="KEGG" id="clus:A9F13_03g01342"/>
<keyword evidence="1" id="KW-0648">Protein biosynthesis</keyword>
<gene>
    <name evidence="1" type="ORF">A9F13_03g01342</name>
</gene>
<dbReference type="AlphaFoldDB" id="A0AA91Q3G5"/>
<dbReference type="GO" id="GO:0003743">
    <property type="term" value="F:translation initiation factor activity"/>
    <property type="evidence" value="ECO:0007669"/>
    <property type="project" value="UniProtKB-KW"/>
</dbReference>